<protein>
    <submittedName>
        <fullName evidence="1">Uncharacterized protein</fullName>
    </submittedName>
</protein>
<accession>A0A3S4H2R6</accession>
<reference evidence="1 2" key="1">
    <citation type="submission" date="2018-12" db="EMBL/GenBank/DDBJ databases">
        <authorList>
            <consortium name="Pathogen Informatics"/>
        </authorList>
    </citation>
    <scope>NUCLEOTIDE SEQUENCE [LARGE SCALE GENOMIC DNA]</scope>
    <source>
        <strain evidence="1 2">NCTC9419</strain>
    </source>
</reference>
<dbReference type="EMBL" id="LR134155">
    <property type="protein sequence ID" value="VEA68170.1"/>
    <property type="molecule type" value="Genomic_DNA"/>
</dbReference>
<dbReference type="Proteomes" id="UP000271603">
    <property type="component" value="Chromosome"/>
</dbReference>
<organism evidence="1 2">
    <name type="scientific">Serratia rubidaea</name>
    <name type="common">Serratia marinorubra</name>
    <dbReference type="NCBI Taxonomy" id="61652"/>
    <lineage>
        <taxon>Bacteria</taxon>
        <taxon>Pseudomonadati</taxon>
        <taxon>Pseudomonadota</taxon>
        <taxon>Gammaproteobacteria</taxon>
        <taxon>Enterobacterales</taxon>
        <taxon>Yersiniaceae</taxon>
        <taxon>Serratia</taxon>
    </lineage>
</organism>
<name>A0A3S4H2R6_SERRU</name>
<evidence type="ECO:0000313" key="2">
    <source>
        <dbReference type="Proteomes" id="UP000271603"/>
    </source>
</evidence>
<gene>
    <name evidence="1" type="ORF">NCTC9419_00302</name>
</gene>
<proteinExistence type="predicted"/>
<evidence type="ECO:0000313" key="1">
    <source>
        <dbReference type="EMBL" id="VEA68170.1"/>
    </source>
</evidence>
<sequence length="119" mass="13896">MGLLAGDYFSSLNIKLNALMYEQKNNPEPTLMIMLRTMKILYPCDLPTMKKALEDKGYHIESSDWLNKKLDSLRKKNLIIRDREGTYRMTYLGLELVPVTRSKQSSDVDRILYLAKKHL</sequence>
<dbReference type="AlphaFoldDB" id="A0A3S4H2R6"/>